<feature type="site" description="Interaction with tRNA" evidence="9">
    <location>
        <position position="124"/>
    </location>
</feature>
<dbReference type="FunFam" id="2.30.30.280:FF:000001">
    <property type="entry name" value="tRNA-specific 2-thiouridylase MnmA"/>
    <property type="match status" value="1"/>
</dbReference>
<feature type="active site" description="Cysteine persulfide intermediate" evidence="9">
    <location>
        <position position="195"/>
    </location>
</feature>
<feature type="active site" description="Nucleophile" evidence="9">
    <location>
        <position position="100"/>
    </location>
</feature>
<dbReference type="InterPro" id="IPR023382">
    <property type="entry name" value="MnmA-like_central_sf"/>
</dbReference>
<dbReference type="GO" id="GO:0103016">
    <property type="term" value="F:tRNA-uridine 2-sulfurtransferase activity"/>
    <property type="evidence" value="ECO:0007669"/>
    <property type="project" value="UniProtKB-EC"/>
</dbReference>
<dbReference type="PANTHER" id="PTHR43052:SF1">
    <property type="entry name" value="TRNA-5-TAURINOMETHYLURIDINE 2-SULFURTRANSFERASE"/>
    <property type="match status" value="1"/>
</dbReference>
<gene>
    <name evidence="9 12" type="primary">mnmA</name>
    <name evidence="12" type="ORF">IFJ97_05240</name>
</gene>
<accession>A0A8J6XXH3</accession>
<dbReference type="GO" id="GO:0005737">
    <property type="term" value="C:cytoplasm"/>
    <property type="evidence" value="ECO:0007669"/>
    <property type="project" value="UniProtKB-SubCell"/>
</dbReference>
<sequence length="351" mass="38970">MRIAVLTSGGVDSSVALMRLVEEGGHQLTAFYLKIWLEDEMAFLGSCPWEEDLEYVRSVCDAANVPLEVISLQQEYLGTVVAYALAELEAGRTPSPDVMCNRMIKFGAFVDRAGDRFDRIASGHHARVEGRDGRFHLLRGADPKKDQTYFLCQLLQAQLARCLFPIGDLTKAEVREEAHRFGLANADRPDSQGICFLGRVPFDDFVRHHLGDRPGEIRRASTGKILGRHRGTWFHTIGQRRGLGLGDGPWYVVGKDLDNDAILVAHGDELADYARRSFLISTPHWIADPPQRSELTVKIRHGERIDPCRVSSNADKSLIVEFDLTEDPGIAPGQFAVLYDGEECLGGGVID</sequence>
<dbReference type="InterPro" id="IPR004506">
    <property type="entry name" value="MnmA-like"/>
</dbReference>
<reference evidence="12 13" key="1">
    <citation type="submission" date="2020-08" db="EMBL/GenBank/DDBJ databases">
        <title>Acidobacteriota in marine sediments use diverse sulfur dissimilation pathways.</title>
        <authorList>
            <person name="Wasmund K."/>
        </authorList>
    </citation>
    <scope>NUCLEOTIDE SEQUENCE [LARGE SCALE GENOMIC DNA]</scope>
    <source>
        <strain evidence="12">MAG AM3-A</strain>
    </source>
</reference>
<evidence type="ECO:0000256" key="8">
    <source>
        <dbReference type="ARBA" id="ARBA00051542"/>
    </source>
</evidence>
<dbReference type="Gene3D" id="2.30.30.280">
    <property type="entry name" value="Adenine nucleotide alpha hydrolases-like domains"/>
    <property type="match status" value="1"/>
</dbReference>
<dbReference type="Gene3D" id="2.40.30.10">
    <property type="entry name" value="Translation factors"/>
    <property type="match status" value="1"/>
</dbReference>
<evidence type="ECO:0000256" key="3">
    <source>
        <dbReference type="ARBA" id="ARBA00022694"/>
    </source>
</evidence>
<dbReference type="CDD" id="cd01998">
    <property type="entry name" value="MnmA_TRMU-like"/>
    <property type="match status" value="1"/>
</dbReference>
<evidence type="ECO:0000313" key="13">
    <source>
        <dbReference type="Proteomes" id="UP000598633"/>
    </source>
</evidence>
<evidence type="ECO:0000256" key="7">
    <source>
        <dbReference type="ARBA" id="ARBA00023157"/>
    </source>
</evidence>
<dbReference type="Pfam" id="PF20259">
    <property type="entry name" value="tRNA_Me_trans_M"/>
    <property type="match status" value="1"/>
</dbReference>
<comment type="caution">
    <text evidence="12">The sequence shown here is derived from an EMBL/GenBank/DDBJ whole genome shotgun (WGS) entry which is preliminary data.</text>
</comment>
<evidence type="ECO:0000256" key="6">
    <source>
        <dbReference type="ARBA" id="ARBA00022884"/>
    </source>
</evidence>
<keyword evidence="2 9" id="KW-0808">Transferase</keyword>
<comment type="similarity">
    <text evidence="9">Belongs to the MnmA/TRMU family.</text>
</comment>
<dbReference type="InterPro" id="IPR014729">
    <property type="entry name" value="Rossmann-like_a/b/a_fold"/>
</dbReference>
<organism evidence="12 13">
    <name type="scientific">Candidatus Sulfomarinibacter kjeldsenii</name>
    <dbReference type="NCBI Taxonomy" id="2885994"/>
    <lineage>
        <taxon>Bacteria</taxon>
        <taxon>Pseudomonadati</taxon>
        <taxon>Acidobacteriota</taxon>
        <taxon>Thermoanaerobaculia</taxon>
        <taxon>Thermoanaerobaculales</taxon>
        <taxon>Candidatus Sulfomarinibacteraceae</taxon>
        <taxon>Candidatus Sulfomarinibacter</taxon>
    </lineage>
</organism>
<keyword evidence="6 9" id="KW-0694">RNA-binding</keyword>
<dbReference type="Proteomes" id="UP000598633">
    <property type="component" value="Unassembled WGS sequence"/>
</dbReference>
<name>A0A8J6XXH3_9BACT</name>
<dbReference type="GO" id="GO:0006400">
    <property type="term" value="P:tRNA modification"/>
    <property type="evidence" value="ECO:0007669"/>
    <property type="project" value="UniProtKB-UniRule"/>
</dbReference>
<dbReference type="InterPro" id="IPR051305">
    <property type="entry name" value="tRNA_2-thiouridylase_MnmA"/>
</dbReference>
<dbReference type="EMBL" id="JACXWA010000085">
    <property type="protein sequence ID" value="MBD3870747.1"/>
    <property type="molecule type" value="Genomic_DNA"/>
</dbReference>
<keyword evidence="3 9" id="KW-0819">tRNA processing</keyword>
<comment type="subcellular location">
    <subcellularLocation>
        <location evidence="9">Cytoplasm</location>
    </subcellularLocation>
</comment>
<dbReference type="AlphaFoldDB" id="A0A8J6XXH3"/>
<feature type="domain" description="tRNA-specific 2-thiouridylase MnmA-like C-terminal" evidence="10">
    <location>
        <begin position="276"/>
        <end position="350"/>
    </location>
</feature>
<comment type="caution">
    <text evidence="9">Lacks conserved residue(s) required for the propagation of feature annotation.</text>
</comment>
<dbReference type="EC" id="2.8.1.13" evidence="9"/>
<dbReference type="GO" id="GO:0032259">
    <property type="term" value="P:methylation"/>
    <property type="evidence" value="ECO:0007669"/>
    <property type="project" value="UniProtKB-KW"/>
</dbReference>
<dbReference type="Pfam" id="PF03054">
    <property type="entry name" value="tRNA_Me_trans"/>
    <property type="match status" value="1"/>
</dbReference>
<keyword evidence="4 9" id="KW-0547">Nucleotide-binding</keyword>
<evidence type="ECO:0000256" key="5">
    <source>
        <dbReference type="ARBA" id="ARBA00022840"/>
    </source>
</evidence>
<comment type="catalytic activity">
    <reaction evidence="8 9">
        <text>S-sulfanyl-L-cysteinyl-[protein] + uridine(34) in tRNA + AH2 + ATP = 2-thiouridine(34) in tRNA + L-cysteinyl-[protein] + A + AMP + diphosphate + H(+)</text>
        <dbReference type="Rhea" id="RHEA:47032"/>
        <dbReference type="Rhea" id="RHEA-COMP:10131"/>
        <dbReference type="Rhea" id="RHEA-COMP:11726"/>
        <dbReference type="Rhea" id="RHEA-COMP:11727"/>
        <dbReference type="Rhea" id="RHEA-COMP:11728"/>
        <dbReference type="ChEBI" id="CHEBI:13193"/>
        <dbReference type="ChEBI" id="CHEBI:15378"/>
        <dbReference type="ChEBI" id="CHEBI:17499"/>
        <dbReference type="ChEBI" id="CHEBI:29950"/>
        <dbReference type="ChEBI" id="CHEBI:30616"/>
        <dbReference type="ChEBI" id="CHEBI:33019"/>
        <dbReference type="ChEBI" id="CHEBI:61963"/>
        <dbReference type="ChEBI" id="CHEBI:65315"/>
        <dbReference type="ChEBI" id="CHEBI:87170"/>
        <dbReference type="ChEBI" id="CHEBI:456215"/>
        <dbReference type="EC" id="2.8.1.13"/>
    </reaction>
</comment>
<comment type="function">
    <text evidence="9">Catalyzes the 2-thiolation of uridine at the wobble position (U34) of tRNA, leading to the formation of s(2)U34.</text>
</comment>
<dbReference type="NCBIfam" id="TIGR00420">
    <property type="entry name" value="trmU"/>
    <property type="match status" value="1"/>
</dbReference>
<dbReference type="GO" id="GO:0005524">
    <property type="term" value="F:ATP binding"/>
    <property type="evidence" value="ECO:0007669"/>
    <property type="project" value="UniProtKB-KW"/>
</dbReference>
<evidence type="ECO:0000256" key="2">
    <source>
        <dbReference type="ARBA" id="ARBA00022679"/>
    </source>
</evidence>
<keyword evidence="12" id="KW-0489">Methyltransferase</keyword>
<evidence type="ECO:0000259" key="10">
    <source>
        <dbReference type="Pfam" id="PF20258"/>
    </source>
</evidence>
<dbReference type="NCBIfam" id="NF001138">
    <property type="entry name" value="PRK00143.1"/>
    <property type="match status" value="1"/>
</dbReference>
<feature type="binding site" evidence="9">
    <location>
        <position position="33"/>
    </location>
    <ligand>
        <name>ATP</name>
        <dbReference type="ChEBI" id="CHEBI:30616"/>
    </ligand>
</feature>
<keyword evidence="1 9" id="KW-0820">tRNA-binding</keyword>
<evidence type="ECO:0000256" key="1">
    <source>
        <dbReference type="ARBA" id="ARBA00022555"/>
    </source>
</evidence>
<dbReference type="InterPro" id="IPR046884">
    <property type="entry name" value="MnmA-like_central"/>
</dbReference>
<dbReference type="InterPro" id="IPR046885">
    <property type="entry name" value="MnmA-like_C"/>
</dbReference>
<keyword evidence="9" id="KW-0963">Cytoplasm</keyword>
<evidence type="ECO:0000256" key="4">
    <source>
        <dbReference type="ARBA" id="ARBA00022741"/>
    </source>
</evidence>
<dbReference type="HAMAP" id="MF_00144">
    <property type="entry name" value="tRNA_thiouridyl_MnmA"/>
    <property type="match status" value="1"/>
</dbReference>
<proteinExistence type="inferred from homology"/>
<dbReference type="Gene3D" id="3.40.50.620">
    <property type="entry name" value="HUPs"/>
    <property type="match status" value="1"/>
</dbReference>
<keyword evidence="5 9" id="KW-0067">ATP-binding</keyword>
<feature type="binding site" evidence="9">
    <location>
        <position position="123"/>
    </location>
    <ligand>
        <name>ATP</name>
        <dbReference type="ChEBI" id="CHEBI:30616"/>
    </ligand>
</feature>
<evidence type="ECO:0000256" key="9">
    <source>
        <dbReference type="HAMAP-Rule" id="MF_00144"/>
    </source>
</evidence>
<protein>
    <recommendedName>
        <fullName evidence="9">tRNA-specific 2-thiouridylase MnmA</fullName>
        <ecNumber evidence="9">2.8.1.13</ecNumber>
    </recommendedName>
</protein>
<dbReference type="GO" id="GO:0008168">
    <property type="term" value="F:methyltransferase activity"/>
    <property type="evidence" value="ECO:0007669"/>
    <property type="project" value="UniProtKB-KW"/>
</dbReference>
<evidence type="ECO:0000313" key="12">
    <source>
        <dbReference type="EMBL" id="MBD3870747.1"/>
    </source>
</evidence>
<dbReference type="GO" id="GO:0000049">
    <property type="term" value="F:tRNA binding"/>
    <property type="evidence" value="ECO:0007669"/>
    <property type="project" value="UniProtKB-KW"/>
</dbReference>
<dbReference type="Pfam" id="PF20258">
    <property type="entry name" value="tRNA_Me_trans_C"/>
    <property type="match status" value="1"/>
</dbReference>
<feature type="region of interest" description="Interaction with tRNA" evidence="9">
    <location>
        <begin position="145"/>
        <end position="147"/>
    </location>
</feature>
<feature type="binding site" evidence="9">
    <location>
        <begin position="6"/>
        <end position="13"/>
    </location>
    <ligand>
        <name>ATP</name>
        <dbReference type="ChEBI" id="CHEBI:30616"/>
    </ligand>
</feature>
<keyword evidence="7" id="KW-1015">Disulfide bond</keyword>
<dbReference type="PANTHER" id="PTHR43052">
    <property type="match status" value="1"/>
</dbReference>
<dbReference type="SUPFAM" id="SSF52402">
    <property type="entry name" value="Adenine nucleotide alpha hydrolases-like"/>
    <property type="match status" value="1"/>
</dbReference>
<evidence type="ECO:0000259" key="11">
    <source>
        <dbReference type="Pfam" id="PF20259"/>
    </source>
</evidence>
<feature type="site" description="Interaction with tRNA" evidence="9">
    <location>
        <position position="334"/>
    </location>
</feature>
<feature type="domain" description="tRNA-specific 2-thiouridylase MnmA-like central" evidence="11">
    <location>
        <begin position="204"/>
        <end position="265"/>
    </location>
</feature>